<evidence type="ECO:0000313" key="2">
    <source>
        <dbReference type="Proteomes" id="UP001054837"/>
    </source>
</evidence>
<dbReference type="Proteomes" id="UP001054837">
    <property type="component" value="Unassembled WGS sequence"/>
</dbReference>
<dbReference type="AlphaFoldDB" id="A0AAV4NW04"/>
<evidence type="ECO:0000313" key="1">
    <source>
        <dbReference type="EMBL" id="GIX87824.1"/>
    </source>
</evidence>
<sequence>MKQATLFSLKKWKNTTIEDIQKYKCILDNKDVTEEGILKALISLKKENPRKNILLTTGIDAILTDLKKHPSSRVSSEAYNLSNYWRLNKNTSNQNVVDITQESPIKKCESFENDTKPFDQQIKSLRTTEPCILPITCLKQLNSDLRATQSVKRIHRISTKSKHVFKKKHTNGTINIKIIQDLHKAIKLFATELGEQEVELYLEKNIF</sequence>
<reference evidence="1 2" key="1">
    <citation type="submission" date="2021-06" db="EMBL/GenBank/DDBJ databases">
        <title>Caerostris darwini draft genome.</title>
        <authorList>
            <person name="Kono N."/>
            <person name="Arakawa K."/>
        </authorList>
    </citation>
    <scope>NUCLEOTIDE SEQUENCE [LARGE SCALE GENOMIC DNA]</scope>
</reference>
<proteinExistence type="predicted"/>
<dbReference type="EMBL" id="BPLQ01002030">
    <property type="protein sequence ID" value="GIX87824.1"/>
    <property type="molecule type" value="Genomic_DNA"/>
</dbReference>
<dbReference type="InterPro" id="IPR035441">
    <property type="entry name" value="TFIIS/LEDGF_dom_sf"/>
</dbReference>
<gene>
    <name evidence="1" type="primary">AVEN_3700_1</name>
    <name evidence="1" type="ORF">CDAR_82901</name>
</gene>
<dbReference type="Gene3D" id="1.20.930.10">
    <property type="entry name" value="Conserved domain common to transcription factors TFIIS, elongin A, CRSP70"/>
    <property type="match status" value="1"/>
</dbReference>
<organism evidence="1 2">
    <name type="scientific">Caerostris darwini</name>
    <dbReference type="NCBI Taxonomy" id="1538125"/>
    <lineage>
        <taxon>Eukaryota</taxon>
        <taxon>Metazoa</taxon>
        <taxon>Ecdysozoa</taxon>
        <taxon>Arthropoda</taxon>
        <taxon>Chelicerata</taxon>
        <taxon>Arachnida</taxon>
        <taxon>Araneae</taxon>
        <taxon>Araneomorphae</taxon>
        <taxon>Entelegynae</taxon>
        <taxon>Araneoidea</taxon>
        <taxon>Araneidae</taxon>
        <taxon>Caerostris</taxon>
    </lineage>
</organism>
<dbReference type="SUPFAM" id="SSF47676">
    <property type="entry name" value="Conserved domain common to transcription factors TFIIS, elongin A, CRSP70"/>
    <property type="match status" value="1"/>
</dbReference>
<keyword evidence="2" id="KW-1185">Reference proteome</keyword>
<name>A0AAV4NW04_9ARAC</name>
<comment type="caution">
    <text evidence="1">The sequence shown here is derived from an EMBL/GenBank/DDBJ whole genome shotgun (WGS) entry which is preliminary data.</text>
</comment>
<accession>A0AAV4NW04</accession>
<protein>
    <submittedName>
        <fullName evidence="1">Uncharacterized protein</fullName>
    </submittedName>
</protein>